<evidence type="ECO:0000259" key="1">
    <source>
        <dbReference type="Pfam" id="PF04273"/>
    </source>
</evidence>
<gene>
    <name evidence="2" type="ORF">ENJ46_04105</name>
</gene>
<dbReference type="Pfam" id="PF04273">
    <property type="entry name" value="BLH_phosphatase"/>
    <property type="match status" value="1"/>
</dbReference>
<dbReference type="GO" id="GO:0016787">
    <property type="term" value="F:hydrolase activity"/>
    <property type="evidence" value="ECO:0007669"/>
    <property type="project" value="InterPro"/>
</dbReference>
<dbReference type="Proteomes" id="UP000886042">
    <property type="component" value="Unassembled WGS sequence"/>
</dbReference>
<dbReference type="InterPro" id="IPR029021">
    <property type="entry name" value="Prot-tyrosine_phosphatase-like"/>
</dbReference>
<dbReference type="NCBIfam" id="TIGR01244">
    <property type="entry name" value="TIGR01244 family sulfur transferase"/>
    <property type="match status" value="1"/>
</dbReference>
<comment type="caution">
    <text evidence="2">The sequence shown here is derived from an EMBL/GenBank/DDBJ whole genome shotgun (WGS) entry which is preliminary data.</text>
</comment>
<evidence type="ECO:0000313" key="2">
    <source>
        <dbReference type="EMBL" id="HFB55087.1"/>
    </source>
</evidence>
<reference evidence="2" key="1">
    <citation type="journal article" date="2020" name="mSystems">
        <title>Genome- and Community-Level Interaction Insights into Carbon Utilization and Element Cycling Functions of Hydrothermarchaeota in Hydrothermal Sediment.</title>
        <authorList>
            <person name="Zhou Z."/>
            <person name="Liu Y."/>
            <person name="Xu W."/>
            <person name="Pan J."/>
            <person name="Luo Z.H."/>
            <person name="Li M."/>
        </authorList>
    </citation>
    <scope>NUCLEOTIDE SEQUENCE [LARGE SCALE GENOMIC DNA]</scope>
    <source>
        <strain evidence="2">HyVt-489</strain>
    </source>
</reference>
<dbReference type="SUPFAM" id="SSF52799">
    <property type="entry name" value="(Phosphotyrosine protein) phosphatases II"/>
    <property type="match status" value="1"/>
</dbReference>
<feature type="domain" description="Beta-lactamase hydrolase-like protein phosphatase-like" evidence="1">
    <location>
        <begin position="22"/>
        <end position="125"/>
    </location>
</feature>
<dbReference type="Gene3D" id="3.90.190.10">
    <property type="entry name" value="Protein tyrosine phosphatase superfamily"/>
    <property type="match status" value="1"/>
</dbReference>
<accession>A0A7C3C3C5</accession>
<dbReference type="InterPro" id="IPR005939">
    <property type="entry name" value="BLH_phosphatase-like"/>
</dbReference>
<dbReference type="AlphaFoldDB" id="A0A7C3C3C5"/>
<organism evidence="2">
    <name type="scientific">Hellea balneolensis</name>
    <dbReference type="NCBI Taxonomy" id="287478"/>
    <lineage>
        <taxon>Bacteria</taxon>
        <taxon>Pseudomonadati</taxon>
        <taxon>Pseudomonadota</taxon>
        <taxon>Alphaproteobacteria</taxon>
        <taxon>Maricaulales</taxon>
        <taxon>Robiginitomaculaceae</taxon>
        <taxon>Hellea</taxon>
    </lineage>
</organism>
<sequence length="157" mass="17227">MFRYRQTNKNFRGFLMLQGQIEEGFNVFPQLTHGIVADLAKAGFKTIINNRPDGERGNYPSSVDMEALAKQHGMQYFFIPVNTMALSMDTVQAFAEALKNAEGPIAAYCASGYRSALMWAFANAGRLSADEIISACAAQGHNFSQMRPMLSQMAAAA</sequence>
<dbReference type="EMBL" id="DRMN01000269">
    <property type="protein sequence ID" value="HFB55087.1"/>
    <property type="molecule type" value="Genomic_DNA"/>
</dbReference>
<protein>
    <submittedName>
        <fullName evidence="2">TIGR01244 family phosphatase</fullName>
    </submittedName>
</protein>
<name>A0A7C3C3C5_9PROT</name>
<proteinExistence type="predicted"/>